<dbReference type="InterPro" id="IPR036866">
    <property type="entry name" value="RibonucZ/Hydroxyglut_hydro"/>
</dbReference>
<feature type="compositionally biased region" description="Low complexity" evidence="1">
    <location>
        <begin position="331"/>
        <end position="342"/>
    </location>
</feature>
<feature type="domain" description="Metallo-beta-lactamase" evidence="2">
    <location>
        <begin position="31"/>
        <end position="242"/>
    </location>
</feature>
<dbReference type="InterPro" id="IPR036388">
    <property type="entry name" value="WH-like_DNA-bd_sf"/>
</dbReference>
<name>A0ABZ0QN95_9FIRM</name>
<reference evidence="3 4" key="1">
    <citation type="submission" date="2023-08" db="EMBL/GenBank/DDBJ databases">
        <title>Genome sequence of Thermaerobacter compostii strain Ins1, a spore-forming filamentous bacterium isolated from a deep geothermal reservoir.</title>
        <authorList>
            <person name="Bregnard D."/>
            <person name="Gonzalez D."/>
            <person name="Junier P."/>
        </authorList>
    </citation>
    <scope>NUCLEOTIDE SEQUENCE [LARGE SCALE GENOMIC DNA]</scope>
    <source>
        <strain evidence="3 4">Ins1</strain>
    </source>
</reference>
<dbReference type="InterPro" id="IPR001279">
    <property type="entry name" value="Metallo-B-lactamas"/>
</dbReference>
<dbReference type="Pfam" id="PF21221">
    <property type="entry name" value="B_lactamase-like_C"/>
    <property type="match status" value="1"/>
</dbReference>
<dbReference type="InterPro" id="IPR050662">
    <property type="entry name" value="Sec-metab_biosynth-thioest"/>
</dbReference>
<dbReference type="Gene3D" id="1.10.10.10">
    <property type="entry name" value="Winged helix-like DNA-binding domain superfamily/Winged helix DNA-binding domain"/>
    <property type="match status" value="1"/>
</dbReference>
<dbReference type="Proteomes" id="UP001304683">
    <property type="component" value="Chromosome"/>
</dbReference>
<protein>
    <submittedName>
        <fullName evidence="3">MBL fold metallo-hydrolase</fullName>
    </submittedName>
</protein>
<dbReference type="PANTHER" id="PTHR23131:SF4">
    <property type="entry name" value="METALLO-BETA-LACTAMASE SUPERFAMILY POTEIN"/>
    <property type="match status" value="1"/>
</dbReference>
<evidence type="ECO:0000313" key="4">
    <source>
        <dbReference type="Proteomes" id="UP001304683"/>
    </source>
</evidence>
<dbReference type="Gene3D" id="3.60.15.10">
    <property type="entry name" value="Ribonuclease Z/Hydroxyacylglutathione hydrolase-like"/>
    <property type="match status" value="1"/>
</dbReference>
<dbReference type="PANTHER" id="PTHR23131">
    <property type="entry name" value="ENDORIBONUCLEASE LACTB2"/>
    <property type="match status" value="1"/>
</dbReference>
<proteinExistence type="predicted"/>
<gene>
    <name evidence="3" type="ORF">Q5761_11020</name>
</gene>
<dbReference type="CDD" id="cd07725">
    <property type="entry name" value="TTHA1429-like_MBL-fold"/>
    <property type="match status" value="1"/>
</dbReference>
<evidence type="ECO:0000259" key="2">
    <source>
        <dbReference type="SMART" id="SM00849"/>
    </source>
</evidence>
<feature type="region of interest" description="Disordered" evidence="1">
    <location>
        <begin position="322"/>
        <end position="350"/>
    </location>
</feature>
<evidence type="ECO:0000313" key="3">
    <source>
        <dbReference type="EMBL" id="WPD18876.1"/>
    </source>
</evidence>
<dbReference type="InterPro" id="IPR048933">
    <property type="entry name" value="B_lactamase-like_C"/>
</dbReference>
<dbReference type="RefSeq" id="WP_167758834.1">
    <property type="nucleotide sequence ID" value="NZ_CP132508.1"/>
</dbReference>
<sequence length="363" mass="39687">MPAPSDVPIAVEEVVPGVYRIAIPIPAPLRDVNAYALRGPGGWTLVDAGFHTPEAEAAWHQAFRQLGIAPRDVEAIVVTHFHPDHLGAAGWLQTLTGAPVYMHEREIDVARRVWQPAALDGYAAFADRHGVPDELGPTLTARRRKVLDWVAPPPRPTPIRPGEALPLGGRRWEVVWAPGHTDGLVVLWQPEEGWLLADDMVLPGISPNISAGPQAAPDPLGRYLESLRRVARLPARLVLPGHRAPFTDLAARCAELEEHHRRRLEAIEAIVDRGGEVTAWQVATELFGRVMDTPANVEFALGETVAHLDYMVRRGRLQATWRERTRTPGTDAIPPAVAAADPGQAPGLSRSAPQRAVIVYRRA</sequence>
<dbReference type="EMBL" id="CP132508">
    <property type="protein sequence ID" value="WPD18876.1"/>
    <property type="molecule type" value="Genomic_DNA"/>
</dbReference>
<keyword evidence="4" id="KW-1185">Reference proteome</keyword>
<dbReference type="SUPFAM" id="SSF56281">
    <property type="entry name" value="Metallo-hydrolase/oxidoreductase"/>
    <property type="match status" value="1"/>
</dbReference>
<accession>A0ABZ0QN95</accession>
<evidence type="ECO:0000256" key="1">
    <source>
        <dbReference type="SAM" id="MobiDB-lite"/>
    </source>
</evidence>
<dbReference type="SMART" id="SM00849">
    <property type="entry name" value="Lactamase_B"/>
    <property type="match status" value="1"/>
</dbReference>
<dbReference type="Pfam" id="PF00753">
    <property type="entry name" value="Lactamase_B"/>
    <property type="match status" value="1"/>
</dbReference>
<organism evidence="3 4">
    <name type="scientific">Thermaerobacter composti</name>
    <dbReference type="NCBI Taxonomy" id="554949"/>
    <lineage>
        <taxon>Bacteria</taxon>
        <taxon>Bacillati</taxon>
        <taxon>Bacillota</taxon>
        <taxon>Clostridia</taxon>
        <taxon>Eubacteriales</taxon>
        <taxon>Clostridiales Family XVII. Incertae Sedis</taxon>
        <taxon>Thermaerobacter</taxon>
    </lineage>
</organism>